<dbReference type="InterPro" id="IPR036388">
    <property type="entry name" value="WH-like_DNA-bd_sf"/>
</dbReference>
<dbReference type="InterPro" id="IPR036390">
    <property type="entry name" value="WH_DNA-bd_sf"/>
</dbReference>
<organism evidence="2 3">
    <name type="scientific">Brevibacillus nitrificans</name>
    <dbReference type="NCBI Taxonomy" id="651560"/>
    <lineage>
        <taxon>Bacteria</taxon>
        <taxon>Bacillati</taxon>
        <taxon>Bacillota</taxon>
        <taxon>Bacilli</taxon>
        <taxon>Bacillales</taxon>
        <taxon>Paenibacillaceae</taxon>
        <taxon>Brevibacillus</taxon>
    </lineage>
</organism>
<sequence length="154" mass="18381">MRRRRGFVQLAILHLLKEESMHGYQIMKELEERSHGAYSASAGTIYPALQEMLDQHMIELESGSDKKVYFLSEKGNERLMEFVNQGEGDFWVEWKERMVWRNSEESIRLRAALEGWETELRRTMRQIRGNPERVKELIALIDEMTNRLKNHRDQ</sequence>
<accession>A0A3M8CVV9</accession>
<comment type="caution">
    <text evidence="2">The sequence shown here is derived from an EMBL/GenBank/DDBJ whole genome shotgun (WGS) entry which is preliminary data.</text>
</comment>
<dbReference type="EMBL" id="RHHU01000018">
    <property type="protein sequence ID" value="RNB79940.1"/>
    <property type="molecule type" value="Genomic_DNA"/>
</dbReference>
<evidence type="ECO:0000259" key="1">
    <source>
        <dbReference type="Pfam" id="PF03551"/>
    </source>
</evidence>
<feature type="domain" description="Transcription regulator PadR N-terminal" evidence="1">
    <location>
        <begin position="12"/>
        <end position="79"/>
    </location>
</feature>
<keyword evidence="3" id="KW-1185">Reference proteome</keyword>
<gene>
    <name evidence="2" type="ORF">EDM59_26445</name>
</gene>
<dbReference type="Gene3D" id="1.10.10.10">
    <property type="entry name" value="Winged helix-like DNA-binding domain superfamily/Winged helix DNA-binding domain"/>
    <property type="match status" value="1"/>
</dbReference>
<protein>
    <submittedName>
        <fullName evidence="2">PadR family transcriptional regulator</fullName>
    </submittedName>
</protein>
<evidence type="ECO:0000313" key="3">
    <source>
        <dbReference type="Proteomes" id="UP000269573"/>
    </source>
</evidence>
<name>A0A3M8CVV9_9BACL</name>
<dbReference type="RefSeq" id="WP_122926401.1">
    <property type="nucleotide sequence ID" value="NZ_RHHU01000018.1"/>
</dbReference>
<proteinExistence type="predicted"/>
<dbReference type="SUPFAM" id="SSF46785">
    <property type="entry name" value="Winged helix' DNA-binding domain"/>
    <property type="match status" value="1"/>
</dbReference>
<reference evidence="2 3" key="1">
    <citation type="submission" date="2018-10" db="EMBL/GenBank/DDBJ databases">
        <title>Phylogenomics of Brevibacillus.</title>
        <authorList>
            <person name="Dunlap C."/>
        </authorList>
    </citation>
    <scope>NUCLEOTIDE SEQUENCE [LARGE SCALE GENOMIC DNA]</scope>
    <source>
        <strain evidence="2 3">JCM 15774</strain>
    </source>
</reference>
<dbReference type="Proteomes" id="UP000269573">
    <property type="component" value="Unassembled WGS sequence"/>
</dbReference>
<dbReference type="PANTHER" id="PTHR43252:SF2">
    <property type="entry name" value="TRANSCRIPTION REGULATOR, PADR-LIKE FAMILY"/>
    <property type="match status" value="1"/>
</dbReference>
<dbReference type="PANTHER" id="PTHR43252">
    <property type="entry name" value="TRANSCRIPTIONAL REGULATOR YQJI"/>
    <property type="match status" value="1"/>
</dbReference>
<dbReference type="AlphaFoldDB" id="A0A3M8CVV9"/>
<dbReference type="Pfam" id="PF03551">
    <property type="entry name" value="PadR"/>
    <property type="match status" value="1"/>
</dbReference>
<dbReference type="InterPro" id="IPR005149">
    <property type="entry name" value="Tscrpt_reg_PadR_N"/>
</dbReference>
<evidence type="ECO:0000313" key="2">
    <source>
        <dbReference type="EMBL" id="RNB79940.1"/>
    </source>
</evidence>